<dbReference type="EMBL" id="JQGA01001201">
    <property type="protein sequence ID" value="KGO68405.1"/>
    <property type="molecule type" value="Genomic_DNA"/>
</dbReference>
<evidence type="ECO:0000256" key="1">
    <source>
        <dbReference type="SAM" id="MobiDB-lite"/>
    </source>
</evidence>
<proteinExistence type="predicted"/>
<keyword evidence="3" id="KW-1185">Reference proteome</keyword>
<reference evidence="2 3" key="1">
    <citation type="journal article" date="2015" name="Mol. Plant Microbe Interact.">
        <title>Genome, transcriptome, and functional analyses of Penicillium expansum provide new insights into secondary metabolism and pathogenicity.</title>
        <authorList>
            <person name="Ballester A.R."/>
            <person name="Marcet-Houben M."/>
            <person name="Levin E."/>
            <person name="Sela N."/>
            <person name="Selma-Lazaro C."/>
            <person name="Carmona L."/>
            <person name="Wisniewski M."/>
            <person name="Droby S."/>
            <person name="Gonzalez-Candelas L."/>
            <person name="Gabaldon T."/>
        </authorList>
    </citation>
    <scope>NUCLEOTIDE SEQUENCE [LARGE SCALE GENOMIC DNA]</scope>
    <source>
        <strain evidence="2 3">PHI-1</strain>
    </source>
</reference>
<dbReference type="Pfam" id="PF04299">
    <property type="entry name" value="FMN_bind_2"/>
    <property type="match status" value="1"/>
</dbReference>
<dbReference type="InterPro" id="IPR007396">
    <property type="entry name" value="TR_PAI2-type"/>
</dbReference>
<dbReference type="HOGENOM" id="CLU_065853_1_0_1"/>
<feature type="region of interest" description="Disordered" evidence="1">
    <location>
        <begin position="115"/>
        <end position="156"/>
    </location>
</feature>
<dbReference type="PhylomeDB" id="A0A0A2KVL2"/>
<dbReference type="AlphaFoldDB" id="A0A0A2KVL2"/>
<sequence length="258" mass="27520">MVESAAEYRTKTISIQGAFPIASSAEEPTTSLGHTLPGEVLIVFTSPVDHYITPNFYIESKPATGRVAPTWNYAAVQVYGRATIYHDTQDKEMELFLRRRLGDLARLGEEGVMGFQNQSGLGPDVKHGGDGSGSGSGTGDGDGDGDPPQNQDQSPDLEVNQGVKMVATGASGQGDGMALSTPTPAPWKIVDAPLEYIAALLKNIVGMEIEITRIEGRFKVSQERPVSDRGGVVEGLEEMGGRARDMAEFVRRGKVLPG</sequence>
<dbReference type="Gene3D" id="2.30.110.10">
    <property type="entry name" value="Electron Transport, Fmn-binding Protein, Chain A"/>
    <property type="match status" value="1"/>
</dbReference>
<feature type="compositionally biased region" description="Gly residues" evidence="1">
    <location>
        <begin position="130"/>
        <end position="140"/>
    </location>
</feature>
<accession>A0A0A2KVL2</accession>
<dbReference type="OrthoDB" id="2101473at2759"/>
<dbReference type="InterPro" id="IPR012349">
    <property type="entry name" value="Split_barrel_FMN-bd"/>
</dbReference>
<evidence type="ECO:0000313" key="2">
    <source>
        <dbReference type="EMBL" id="KGO68405.1"/>
    </source>
</evidence>
<dbReference type="SUPFAM" id="SSF50475">
    <property type="entry name" value="FMN-binding split barrel"/>
    <property type="match status" value="2"/>
</dbReference>
<comment type="caution">
    <text evidence="2">The sequence shown here is derived from an EMBL/GenBank/DDBJ whole genome shotgun (WGS) entry which is preliminary data.</text>
</comment>
<name>A0A0A2KVL2_PENIT</name>
<protein>
    <submittedName>
        <fullName evidence="2">FMN-binding split barrel-like protein</fullName>
    </submittedName>
</protein>
<dbReference type="PANTHER" id="PTHR35802">
    <property type="entry name" value="PROTEASE SYNTHASE AND SPORULATION PROTEIN PAI 2"/>
    <property type="match status" value="1"/>
</dbReference>
<evidence type="ECO:0000313" key="3">
    <source>
        <dbReference type="Proteomes" id="UP000030104"/>
    </source>
</evidence>
<dbReference type="PANTHER" id="PTHR35802:SF1">
    <property type="entry name" value="PROTEASE SYNTHASE AND SPORULATION PROTEIN PAI 2"/>
    <property type="match status" value="1"/>
</dbReference>
<gene>
    <name evidence="2" type="ORF">PITC_070300</name>
</gene>
<dbReference type="Proteomes" id="UP000030104">
    <property type="component" value="Unassembled WGS sequence"/>
</dbReference>
<feature type="compositionally biased region" description="Low complexity" evidence="1">
    <location>
        <begin position="146"/>
        <end position="156"/>
    </location>
</feature>
<organism evidence="2 3">
    <name type="scientific">Penicillium italicum</name>
    <name type="common">Blue mold</name>
    <dbReference type="NCBI Taxonomy" id="40296"/>
    <lineage>
        <taxon>Eukaryota</taxon>
        <taxon>Fungi</taxon>
        <taxon>Dikarya</taxon>
        <taxon>Ascomycota</taxon>
        <taxon>Pezizomycotina</taxon>
        <taxon>Eurotiomycetes</taxon>
        <taxon>Eurotiomycetidae</taxon>
        <taxon>Eurotiales</taxon>
        <taxon>Aspergillaceae</taxon>
        <taxon>Penicillium</taxon>
    </lineage>
</organism>